<dbReference type="AlphaFoldDB" id="A0A951UH59"/>
<organism evidence="2 3">
    <name type="scientific">Mojavia pulchra JT2-VF2</name>
    <dbReference type="NCBI Taxonomy" id="287848"/>
    <lineage>
        <taxon>Bacteria</taxon>
        <taxon>Bacillati</taxon>
        <taxon>Cyanobacteriota</taxon>
        <taxon>Cyanophyceae</taxon>
        <taxon>Nostocales</taxon>
        <taxon>Nostocaceae</taxon>
    </lineage>
</organism>
<dbReference type="InterPro" id="IPR002622">
    <property type="entry name" value="Transposase_14"/>
</dbReference>
<dbReference type="InterPro" id="IPR009057">
    <property type="entry name" value="Homeodomain-like_sf"/>
</dbReference>
<accession>A0A951UH59</accession>
<protein>
    <submittedName>
        <fullName evidence="2">Transposase</fullName>
    </submittedName>
</protein>
<evidence type="ECO:0000313" key="3">
    <source>
        <dbReference type="Proteomes" id="UP000715781"/>
    </source>
</evidence>
<feature type="domain" description="Transposase Synechocystis PCC 6803" evidence="1">
    <location>
        <begin position="4"/>
        <end position="126"/>
    </location>
</feature>
<evidence type="ECO:0000259" key="1">
    <source>
        <dbReference type="Pfam" id="PF01710"/>
    </source>
</evidence>
<dbReference type="EMBL" id="JAHHHN010000011">
    <property type="protein sequence ID" value="MBW4563237.1"/>
    <property type="molecule type" value="Genomic_DNA"/>
</dbReference>
<evidence type="ECO:0000313" key="2">
    <source>
        <dbReference type="EMBL" id="MBW4563237.1"/>
    </source>
</evidence>
<proteinExistence type="predicted"/>
<dbReference type="Pfam" id="PF01710">
    <property type="entry name" value="HTH_Tnp_IS630"/>
    <property type="match status" value="1"/>
</dbReference>
<dbReference type="Gene3D" id="1.10.10.10">
    <property type="entry name" value="Winged helix-like DNA-binding domain superfamily/Winged helix DNA-binding domain"/>
    <property type="match status" value="1"/>
</dbReference>
<dbReference type="SUPFAM" id="SSF46689">
    <property type="entry name" value="Homeodomain-like"/>
    <property type="match status" value="1"/>
</dbReference>
<comment type="caution">
    <text evidence="2">The sequence shown here is derived from an EMBL/GenBank/DDBJ whole genome shotgun (WGS) entry which is preliminary data.</text>
</comment>
<dbReference type="Proteomes" id="UP000715781">
    <property type="component" value="Unassembled WGS sequence"/>
</dbReference>
<reference evidence="2" key="1">
    <citation type="submission" date="2021-05" db="EMBL/GenBank/DDBJ databases">
        <authorList>
            <person name="Pietrasiak N."/>
            <person name="Ward R."/>
            <person name="Stajich J.E."/>
            <person name="Kurbessoian T."/>
        </authorList>
    </citation>
    <scope>NUCLEOTIDE SEQUENCE</scope>
    <source>
        <strain evidence="2">JT2-VF2</strain>
    </source>
</reference>
<sequence length="130" mass="14781">MKPYSVDLREKIVNAYERGGTSIRKVAVQFGVAKSYVQKLLQLQKTQGHLEPKKQGGTIKGKLDEYGSELAEMVKSHPDATLSEYCEYFGEKYNVWVCASVMCCALQKQKITRKKRLYAVAKRKQKESKG</sequence>
<gene>
    <name evidence="2" type="ORF">KME32_19225</name>
</gene>
<name>A0A951UH59_9NOST</name>
<dbReference type="InterPro" id="IPR036388">
    <property type="entry name" value="WH-like_DNA-bd_sf"/>
</dbReference>
<reference evidence="2" key="2">
    <citation type="journal article" date="2022" name="Microbiol. Resour. Announc.">
        <title>Metagenome Sequencing to Explore Phylogenomics of Terrestrial Cyanobacteria.</title>
        <authorList>
            <person name="Ward R.D."/>
            <person name="Stajich J.E."/>
            <person name="Johansen J.R."/>
            <person name="Huntemann M."/>
            <person name="Clum A."/>
            <person name="Foster B."/>
            <person name="Foster B."/>
            <person name="Roux S."/>
            <person name="Palaniappan K."/>
            <person name="Varghese N."/>
            <person name="Mukherjee S."/>
            <person name="Reddy T.B.K."/>
            <person name="Daum C."/>
            <person name="Copeland A."/>
            <person name="Chen I.A."/>
            <person name="Ivanova N.N."/>
            <person name="Kyrpides N.C."/>
            <person name="Shapiro N."/>
            <person name="Eloe-Fadrosh E.A."/>
            <person name="Pietrasiak N."/>
        </authorList>
    </citation>
    <scope>NUCLEOTIDE SEQUENCE</scope>
    <source>
        <strain evidence="2">JT2-VF2</strain>
    </source>
</reference>